<keyword evidence="2" id="KW-1185">Reference proteome</keyword>
<evidence type="ECO:0000313" key="1">
    <source>
        <dbReference type="EnsemblPlants" id="AVESA.00010b.r2.2DG0364500.1.CDS.1"/>
    </source>
</evidence>
<dbReference type="Proteomes" id="UP001732700">
    <property type="component" value="Chromosome 2D"/>
</dbReference>
<organism evidence="1 2">
    <name type="scientific">Avena sativa</name>
    <name type="common">Oat</name>
    <dbReference type="NCBI Taxonomy" id="4498"/>
    <lineage>
        <taxon>Eukaryota</taxon>
        <taxon>Viridiplantae</taxon>
        <taxon>Streptophyta</taxon>
        <taxon>Embryophyta</taxon>
        <taxon>Tracheophyta</taxon>
        <taxon>Spermatophyta</taxon>
        <taxon>Magnoliopsida</taxon>
        <taxon>Liliopsida</taxon>
        <taxon>Poales</taxon>
        <taxon>Poaceae</taxon>
        <taxon>BOP clade</taxon>
        <taxon>Pooideae</taxon>
        <taxon>Poodae</taxon>
        <taxon>Poeae</taxon>
        <taxon>Poeae Chloroplast Group 1 (Aveneae type)</taxon>
        <taxon>Aveninae</taxon>
        <taxon>Avena</taxon>
    </lineage>
</organism>
<reference evidence="1" key="1">
    <citation type="submission" date="2021-05" db="EMBL/GenBank/DDBJ databases">
        <authorList>
            <person name="Scholz U."/>
            <person name="Mascher M."/>
            <person name="Fiebig A."/>
        </authorList>
    </citation>
    <scope>NUCLEOTIDE SEQUENCE [LARGE SCALE GENOMIC DNA]</scope>
</reference>
<evidence type="ECO:0000313" key="2">
    <source>
        <dbReference type="Proteomes" id="UP001732700"/>
    </source>
</evidence>
<reference evidence="1" key="2">
    <citation type="submission" date="2025-09" db="UniProtKB">
        <authorList>
            <consortium name="EnsemblPlants"/>
        </authorList>
    </citation>
    <scope>IDENTIFICATION</scope>
</reference>
<dbReference type="EnsemblPlants" id="AVESA.00010b.r2.2DG0364500.1">
    <property type="protein sequence ID" value="AVESA.00010b.r2.2DG0364500.1.CDS.1"/>
    <property type="gene ID" value="AVESA.00010b.r2.2DG0364500"/>
</dbReference>
<proteinExistence type="predicted"/>
<sequence>MGAALSSAAAVYSAVRATKNYARRWFMTQQDAAAAVDWSSLPEDLLLTVVAALDIRSRDRCSAVCSSWRDACTTVRPGILALKRAPCLLYACHEYGPSDAALYCPSTDTTFRVPFFPGGPHDKRGFVFSCNGWVFAANEAGDPYLFNPITGVQALLPPLKTIMCRDEDFYDDEGKRVYEPSVEEGIPTRQVQWARHSEYVRAAISSSSAAAEVTVVIVRLPDFMVSFARPGDKRWTLLPKDIRYIDDVLYNHKDGLFYILHSRGAIYTLDLSGPSPSMATIMDHVTSKGIQRYLTFTPSGELLQVWRLGDQRVVPLKNHLTRQDVQRLALQDCIEFADEDGSGEPILESNYNEEDYCMRDEEADIDDNHDWDNTTEVIVFKVDIDRKKLVELRDIGGHALFVGFNAAVCLPAKDLSPLEQNCVYLTDDSCLTGPQLRKDLRIWNMKKRSMQKLADAWPNVHSWLHIPAPIWITPRF</sequence>
<name>A0ACD5V2S9_AVESA</name>
<protein>
    <submittedName>
        <fullName evidence="1">Uncharacterized protein</fullName>
    </submittedName>
</protein>
<accession>A0ACD5V2S9</accession>